<dbReference type="SUPFAM" id="SSF55486">
    <property type="entry name" value="Metalloproteases ('zincins'), catalytic domain"/>
    <property type="match status" value="1"/>
</dbReference>
<dbReference type="Proteomes" id="UP001139409">
    <property type="component" value="Unassembled WGS sequence"/>
</dbReference>
<accession>A0A9X1HTH7</accession>
<dbReference type="GO" id="GO:0008270">
    <property type="term" value="F:zinc ion binding"/>
    <property type="evidence" value="ECO:0007669"/>
    <property type="project" value="InterPro"/>
</dbReference>
<dbReference type="InterPro" id="IPR014782">
    <property type="entry name" value="Peptidase_M1_dom"/>
</dbReference>
<name>A0A9X1HTH7_9BACT</name>
<dbReference type="InterPro" id="IPR027268">
    <property type="entry name" value="Peptidase_M4/M1_CTD_sf"/>
</dbReference>
<dbReference type="RefSeq" id="WP_225698845.1">
    <property type="nucleotide sequence ID" value="NZ_JAIXNE010000005.1"/>
</dbReference>
<reference evidence="2" key="1">
    <citation type="submission" date="2021-09" db="EMBL/GenBank/DDBJ databases">
        <title>Fulvivirga sp. isolated from coastal sediment.</title>
        <authorList>
            <person name="Yu H."/>
        </authorList>
    </citation>
    <scope>NUCLEOTIDE SEQUENCE</scope>
    <source>
        <strain evidence="2">1062</strain>
    </source>
</reference>
<evidence type="ECO:0000259" key="1">
    <source>
        <dbReference type="Pfam" id="PF01433"/>
    </source>
</evidence>
<protein>
    <submittedName>
        <fullName evidence="2">M1 family metallopeptidase</fullName>
    </submittedName>
</protein>
<feature type="domain" description="Peptidase M1 membrane alanine aminopeptidase" evidence="1">
    <location>
        <begin position="379"/>
        <end position="523"/>
    </location>
</feature>
<proteinExistence type="predicted"/>
<evidence type="ECO:0000313" key="3">
    <source>
        <dbReference type="Proteomes" id="UP001139409"/>
    </source>
</evidence>
<gene>
    <name evidence="2" type="ORF">LDX50_24115</name>
</gene>
<dbReference type="EMBL" id="JAIXNE010000005">
    <property type="protein sequence ID" value="MCA6077983.1"/>
    <property type="molecule type" value="Genomic_DNA"/>
</dbReference>
<dbReference type="Pfam" id="PF01433">
    <property type="entry name" value="Peptidase_M1"/>
    <property type="match status" value="1"/>
</dbReference>
<dbReference type="Gene3D" id="1.10.390.10">
    <property type="entry name" value="Neutral Protease Domain 2"/>
    <property type="match status" value="1"/>
</dbReference>
<dbReference type="AlphaFoldDB" id="A0A9X1HTH7"/>
<comment type="caution">
    <text evidence="2">The sequence shown here is derived from an EMBL/GenBank/DDBJ whole genome shotgun (WGS) entry which is preliminary data.</text>
</comment>
<sequence>MRFTILLAGLLLIGAGSIAQEKRFFIPKEVRDAYESGTRSMNGAPGPNYWQNTVDYKINATLDPTTRKISGSLSATYYNNSPDALNTIVIRLYHDVFKKSNKRLMQVAAEDINEGVDVTKVAINGVDYPLNTQQVRRSGTNMYITLSEPLEPNSSLEFATDWSYVVPQTLRRTGVYDSTSYHVAYWYPQFSVYDDIFGWDTMDYTFQTEFYNNLANYDVTITIPNRFNVWATGVLQNPDEVFTSEILSRYNQAKTSEEVVHIIADKDFASGFANKGNTWHYKADEVSDFAFSISDHYLWDAAIQKVDNRDVLVSTVFPKGNAVVYKDVTSNQQKAMKHFSEDIPGVPYPYPAFTTFIGLRGGGMEFPMMANNAGPGLGVTVHEMYHTYFPMYVRINERRFAYMDEGWAQYITKIVTERYFEEDNKTFEFEGLVNGGAPMGTFEDLPLITSTQFMDGSNYGYASYSLPAYFYGMLHHYLGDEMFRKAYKTYIERWAKKSPTPYDFIYTMEDVSGEDLGWLWNPWFFNYGNADLALKSIKGGKATVEKLGSRPVPVKLDVFYKDGGSQTTVLNAKVWEKTNEVTLPVQKEKDIAYVMVSQGVPDENSMNNIYPSLKEIYTNYEIAEGLTGEYGLDQYPVSMFIEEEDGVLTLNIPQAGLGGELLPTGSTSFRAVDGLFTVEFTKDDDGSYSKALFTIQGQKITATRK</sequence>
<organism evidence="2 3">
    <name type="scientific">Fulvivirga sedimenti</name>
    <dbReference type="NCBI Taxonomy" id="2879465"/>
    <lineage>
        <taxon>Bacteria</taxon>
        <taxon>Pseudomonadati</taxon>
        <taxon>Bacteroidota</taxon>
        <taxon>Cytophagia</taxon>
        <taxon>Cytophagales</taxon>
        <taxon>Fulvivirgaceae</taxon>
        <taxon>Fulvivirga</taxon>
    </lineage>
</organism>
<keyword evidence="3" id="KW-1185">Reference proteome</keyword>
<evidence type="ECO:0000313" key="2">
    <source>
        <dbReference type="EMBL" id="MCA6077983.1"/>
    </source>
</evidence>
<dbReference type="CDD" id="cd09604">
    <property type="entry name" value="M1_APN_like"/>
    <property type="match status" value="1"/>
</dbReference>
<dbReference type="GO" id="GO:0008237">
    <property type="term" value="F:metallopeptidase activity"/>
    <property type="evidence" value="ECO:0007669"/>
    <property type="project" value="InterPro"/>
</dbReference>